<dbReference type="EMBL" id="KE747814">
    <property type="protein sequence ID" value="RMZ68081.1"/>
    <property type="molecule type" value="Genomic_DNA"/>
</dbReference>
<dbReference type="AlphaFoldDB" id="A0A3M7M0S3"/>
<proteinExistence type="predicted"/>
<organism evidence="2 3">
    <name type="scientific">Pyrenophora seminiperda CCB06</name>
    <dbReference type="NCBI Taxonomy" id="1302712"/>
    <lineage>
        <taxon>Eukaryota</taxon>
        <taxon>Fungi</taxon>
        <taxon>Dikarya</taxon>
        <taxon>Ascomycota</taxon>
        <taxon>Pezizomycotina</taxon>
        <taxon>Dothideomycetes</taxon>
        <taxon>Pleosporomycetidae</taxon>
        <taxon>Pleosporales</taxon>
        <taxon>Pleosporineae</taxon>
        <taxon>Pleosporaceae</taxon>
        <taxon>Pyrenophora</taxon>
    </lineage>
</organism>
<protein>
    <submittedName>
        <fullName evidence="2">Cell wall integrity and stress response component</fullName>
    </submittedName>
</protein>
<evidence type="ECO:0000313" key="3">
    <source>
        <dbReference type="Proteomes" id="UP000265663"/>
    </source>
</evidence>
<gene>
    <name evidence="2" type="ORF">GMOD_00004250</name>
</gene>
<sequence length="467" mass="50273">MTSSSTFIINSVSGHSEYVVIVGKDPAAVSTSVVPNEWLPITVTVAGQPATTPAVAVFWDSALNQVRWGITRSIEGSPTPTTIDSIIKLTSNVAASTSPASSASSASLASSVSSASPSSSISATQTSLSSTSTSILPSGSSVPQKDNLSKGDIAGIVVGSIIAVALFVGLVLLFLWRRRRVPETKYSKTNTYSAEPQEKGFAAQTVPLPGQEPTNADPTGGLPQPLEDKAISGDVSKISNAIKNHVQSYYHNNRINPNLIDQSDLHTLGSNLPISVETLTTMMSNATTREVALRFIIAWVIVSKLQPSEDPTKSLLPTEIALSLQTIDTGNGNQQAQYSRLARWRILTAESLQSSYVRNPFTPSDSRHEAIQTTLATLDSVLQPYADPRMNNEERKRNLEELLKRAALFAFTLFSQPSVWEFEWQDHSVASGELCIFPALVQVVDENGQPISPPRPFSEAVIRRLDA</sequence>
<reference evidence="2 3" key="1">
    <citation type="journal article" date="2014" name="PLoS ONE">
        <title>De novo Genome Assembly of the Fungal Plant Pathogen Pyrenophora semeniperda.</title>
        <authorList>
            <person name="Soliai M.M."/>
            <person name="Meyer S.E."/>
            <person name="Udall J.A."/>
            <person name="Elzinga D.E."/>
            <person name="Hermansen R.A."/>
            <person name="Bodily P.M."/>
            <person name="Hart A.A."/>
            <person name="Coleman C.E."/>
        </authorList>
    </citation>
    <scope>NUCLEOTIDE SEQUENCE [LARGE SCALE GENOMIC DNA]</scope>
    <source>
        <strain evidence="2 3">CCB06</strain>
        <tissue evidence="2">Mycelium</tissue>
    </source>
</reference>
<evidence type="ECO:0000256" key="1">
    <source>
        <dbReference type="SAM" id="Phobius"/>
    </source>
</evidence>
<accession>A0A3M7M0S3</accession>
<keyword evidence="1" id="KW-0812">Transmembrane</keyword>
<keyword evidence="3" id="KW-1185">Reference proteome</keyword>
<evidence type="ECO:0000313" key="2">
    <source>
        <dbReference type="EMBL" id="RMZ68081.1"/>
    </source>
</evidence>
<feature type="transmembrane region" description="Helical" evidence="1">
    <location>
        <begin position="153"/>
        <end position="176"/>
    </location>
</feature>
<dbReference type="Proteomes" id="UP000265663">
    <property type="component" value="Unassembled WGS sequence"/>
</dbReference>
<keyword evidence="1" id="KW-1133">Transmembrane helix</keyword>
<name>A0A3M7M0S3_9PLEO</name>
<keyword evidence="1" id="KW-0472">Membrane</keyword>
<dbReference type="OrthoDB" id="5421765at2759"/>